<dbReference type="GO" id="GO:0022857">
    <property type="term" value="F:transmembrane transporter activity"/>
    <property type="evidence" value="ECO:0007669"/>
    <property type="project" value="InterPro"/>
</dbReference>
<feature type="transmembrane region" description="Helical" evidence="8">
    <location>
        <begin position="347"/>
        <end position="371"/>
    </location>
</feature>
<feature type="transmembrane region" description="Helical" evidence="8">
    <location>
        <begin position="491"/>
        <end position="510"/>
    </location>
</feature>
<proteinExistence type="inferred from homology"/>
<dbReference type="InterPro" id="IPR002293">
    <property type="entry name" value="AA/rel_permease1"/>
</dbReference>
<feature type="transmembrane region" description="Helical" evidence="8">
    <location>
        <begin position="248"/>
        <end position="269"/>
    </location>
</feature>
<feature type="transmembrane region" description="Helical" evidence="8">
    <location>
        <begin position="63"/>
        <end position="87"/>
    </location>
</feature>
<evidence type="ECO:0000256" key="3">
    <source>
        <dbReference type="ARBA" id="ARBA00009523"/>
    </source>
</evidence>
<evidence type="ECO:0000313" key="9">
    <source>
        <dbReference type="EMBL" id="BBZ28841.1"/>
    </source>
</evidence>
<evidence type="ECO:0000256" key="7">
    <source>
        <dbReference type="ARBA" id="ARBA00023136"/>
    </source>
</evidence>
<feature type="transmembrane region" description="Helical" evidence="8">
    <location>
        <begin position="189"/>
        <end position="209"/>
    </location>
</feature>
<feature type="transmembrane region" description="Helical" evidence="8">
    <location>
        <begin position="99"/>
        <end position="118"/>
    </location>
</feature>
<evidence type="ECO:0000313" key="10">
    <source>
        <dbReference type="Proteomes" id="UP000466517"/>
    </source>
</evidence>
<dbReference type="Proteomes" id="UP000466517">
    <property type="component" value="Chromosome"/>
</dbReference>
<name>A0A7I7XI09_9MYCO</name>
<dbReference type="InterPro" id="IPR050367">
    <property type="entry name" value="APC_superfamily"/>
</dbReference>
<feature type="transmembrane region" description="Helical" evidence="8">
    <location>
        <begin position="281"/>
        <end position="300"/>
    </location>
</feature>
<sequence length="531" mass="57648">MAAPTFNTKIPSAPGVFTRASSGLVRQVRTDDVMFYGWQQIALGYIIFIVSSWTFYPGASMELATLIATVAGLFIAGCYALLSMVYPRSGGDYVFMSRILHPVAGIVLSMSLVFWQLFYTGVNGAFLAKFGIAPMLSSLGFQEHDQGLVDAGNFFAGKWGLFLGGLLVIGVFSLVQYRGAGLYFKVQRWASYVTAVSLVVTFITLALAATGVLNFHHEFDAAAGAGAYDNVIKAGGETHHPFSLSQTAFYAAWPAFSLWFAVLSVSFGGEVKDGQRSQLRGMTLAIVTMGGAMMLLMFLYRMAFGSDFMLASTQVTPDQFPLNASPYVNLYTGIAGGNPILTVVNSLWVLSLLFFVGASSLIVSTRSMLAWSLDGMAPKWFSSVSAKFHTPTWALALSAGIALVWVCLYAFTSSILVLGGFLGQCIPFMGVCLAAIIFPFRRKREFDSSAVAYRIAKIPVISIIGVVALVCVVFVFYRLLVDVNYGANNHLSEVMTIAVTVFALTWYAAFRIYRARQGADLKGQFDEIPVE</sequence>
<dbReference type="Pfam" id="PF13520">
    <property type="entry name" value="AA_permease_2"/>
    <property type="match status" value="1"/>
</dbReference>
<comment type="function">
    <text evidence="1">Probable amino-acid or metabolite transport protein.</text>
</comment>
<evidence type="ECO:0000256" key="2">
    <source>
        <dbReference type="ARBA" id="ARBA00004651"/>
    </source>
</evidence>
<feature type="transmembrane region" description="Helical" evidence="8">
    <location>
        <begin position="35"/>
        <end position="57"/>
    </location>
</feature>
<dbReference type="PANTHER" id="PTHR42770:SF7">
    <property type="entry name" value="MEMBRANE PROTEIN"/>
    <property type="match status" value="1"/>
</dbReference>
<dbReference type="PIRSF" id="PIRSF006060">
    <property type="entry name" value="AA_transporter"/>
    <property type="match status" value="1"/>
</dbReference>
<evidence type="ECO:0000256" key="5">
    <source>
        <dbReference type="ARBA" id="ARBA00022692"/>
    </source>
</evidence>
<keyword evidence="5 8" id="KW-0812">Transmembrane</keyword>
<evidence type="ECO:0000256" key="1">
    <source>
        <dbReference type="ARBA" id="ARBA00002249"/>
    </source>
</evidence>
<protein>
    <submittedName>
        <fullName evidence="9">Amino acid transporter</fullName>
    </submittedName>
</protein>
<reference evidence="9 10" key="1">
    <citation type="journal article" date="2019" name="Emerg. Microbes Infect.">
        <title>Comprehensive subspecies identification of 175 nontuberculous mycobacteria species based on 7547 genomic profiles.</title>
        <authorList>
            <person name="Matsumoto Y."/>
            <person name="Kinjo T."/>
            <person name="Motooka D."/>
            <person name="Nabeya D."/>
            <person name="Jung N."/>
            <person name="Uechi K."/>
            <person name="Horii T."/>
            <person name="Iida T."/>
            <person name="Fujita J."/>
            <person name="Nakamura S."/>
        </authorList>
    </citation>
    <scope>NUCLEOTIDE SEQUENCE [LARGE SCALE GENOMIC DNA]</scope>
    <source>
        <strain evidence="9 10">JCM 13574</strain>
    </source>
</reference>
<dbReference type="PANTHER" id="PTHR42770">
    <property type="entry name" value="AMINO ACID TRANSPORTER-RELATED"/>
    <property type="match status" value="1"/>
</dbReference>
<comment type="subcellular location">
    <subcellularLocation>
        <location evidence="2">Cell membrane</location>
        <topology evidence="2">Multi-pass membrane protein</topology>
    </subcellularLocation>
</comment>
<feature type="transmembrane region" description="Helical" evidence="8">
    <location>
        <begin position="458"/>
        <end position="479"/>
    </location>
</feature>
<feature type="transmembrane region" description="Helical" evidence="8">
    <location>
        <begin position="159"/>
        <end position="177"/>
    </location>
</feature>
<dbReference type="EMBL" id="AP022610">
    <property type="protein sequence ID" value="BBZ28841.1"/>
    <property type="molecule type" value="Genomic_DNA"/>
</dbReference>
<evidence type="ECO:0000256" key="8">
    <source>
        <dbReference type="SAM" id="Phobius"/>
    </source>
</evidence>
<keyword evidence="7 8" id="KW-0472">Membrane</keyword>
<keyword evidence="6 8" id="KW-1133">Transmembrane helix</keyword>
<feature type="transmembrane region" description="Helical" evidence="8">
    <location>
        <begin position="392"/>
        <end position="411"/>
    </location>
</feature>
<dbReference type="Gene3D" id="1.20.1740.10">
    <property type="entry name" value="Amino acid/polyamine transporter I"/>
    <property type="match status" value="1"/>
</dbReference>
<dbReference type="GO" id="GO:0005886">
    <property type="term" value="C:plasma membrane"/>
    <property type="evidence" value="ECO:0007669"/>
    <property type="project" value="UniProtKB-SubCell"/>
</dbReference>
<evidence type="ECO:0000256" key="4">
    <source>
        <dbReference type="ARBA" id="ARBA00022475"/>
    </source>
</evidence>
<comment type="similarity">
    <text evidence="3">Belongs to the amino acid-polyamine-organocation (APC) superfamily.</text>
</comment>
<keyword evidence="4" id="KW-1003">Cell membrane</keyword>
<dbReference type="RefSeq" id="WP_163738882.1">
    <property type="nucleotide sequence ID" value="NZ_AP022610.1"/>
</dbReference>
<organism evidence="9 10">
    <name type="scientific">Mycolicibacterium madagascariense</name>
    <dbReference type="NCBI Taxonomy" id="212765"/>
    <lineage>
        <taxon>Bacteria</taxon>
        <taxon>Bacillati</taxon>
        <taxon>Actinomycetota</taxon>
        <taxon>Actinomycetes</taxon>
        <taxon>Mycobacteriales</taxon>
        <taxon>Mycobacteriaceae</taxon>
        <taxon>Mycolicibacterium</taxon>
    </lineage>
</organism>
<dbReference type="AlphaFoldDB" id="A0A7I7XI09"/>
<gene>
    <name evidence="9" type="ORF">MMAD_31360</name>
</gene>
<accession>A0A7I7XI09</accession>
<keyword evidence="10" id="KW-1185">Reference proteome</keyword>
<feature type="transmembrane region" description="Helical" evidence="8">
    <location>
        <begin position="417"/>
        <end position="438"/>
    </location>
</feature>
<evidence type="ECO:0000256" key="6">
    <source>
        <dbReference type="ARBA" id="ARBA00022989"/>
    </source>
</evidence>
<dbReference type="KEGG" id="mmag:MMAD_31360"/>